<evidence type="ECO:0000313" key="1">
    <source>
        <dbReference type="EMBL" id="ADD95736.1"/>
    </source>
</evidence>
<accession>D6PJ35</accession>
<dbReference type="EMBL" id="GU943090">
    <property type="protein sequence ID" value="ADD95736.1"/>
    <property type="molecule type" value="Genomic_DNA"/>
</dbReference>
<feature type="non-terminal residue" evidence="1">
    <location>
        <position position="1"/>
    </location>
</feature>
<proteinExistence type="predicted"/>
<reference evidence="1" key="1">
    <citation type="journal article" date="2010" name="ISME J.">
        <title>Metagenome of the Mediterranean deep chlorophyll maximum studied by direct and fosmid library 454 pyrosequencing.</title>
        <authorList>
            <person name="Ghai R."/>
            <person name="Martin-Cuadrado A.B."/>
            <person name="Molto A.G."/>
            <person name="Heredia I.G."/>
            <person name="Cabrera R."/>
            <person name="Martin J."/>
            <person name="Verdu M."/>
            <person name="Deschamps P."/>
            <person name="Moreira D."/>
            <person name="Lopez-Garcia P."/>
            <person name="Mira A."/>
            <person name="Rodriguez-Valera F."/>
        </authorList>
    </citation>
    <scope>NUCLEOTIDE SEQUENCE</scope>
</reference>
<protein>
    <submittedName>
        <fullName evidence="1">Uncharacterized protein</fullName>
    </submittedName>
</protein>
<dbReference type="AlphaFoldDB" id="D6PJ35"/>
<name>D6PJ35_9ZZZZ</name>
<organism evidence="1">
    <name type="scientific">uncultured organism MedDCM-OCT-S04-C2</name>
    <dbReference type="NCBI Taxonomy" id="743613"/>
    <lineage>
        <taxon>unclassified sequences</taxon>
        <taxon>environmental samples</taxon>
    </lineage>
</organism>
<sequence>GFNFRVASDRTHATSMIKARGYQKLMMAHEDENGDILLRKIDGPMGSVTLRVMIKTERG</sequence>